<reference evidence="11" key="2">
    <citation type="journal article" date="2021" name="Microbiome">
        <title>Successional dynamics and alternative stable states in a saline activated sludge microbial community over 9 years.</title>
        <authorList>
            <person name="Wang Y."/>
            <person name="Ye J."/>
            <person name="Ju F."/>
            <person name="Liu L."/>
            <person name="Boyd J.A."/>
            <person name="Deng Y."/>
            <person name="Parks D.H."/>
            <person name="Jiang X."/>
            <person name="Yin X."/>
            <person name="Woodcroft B.J."/>
            <person name="Tyson G.W."/>
            <person name="Hugenholtz P."/>
            <person name="Polz M.F."/>
            <person name="Zhang T."/>
        </authorList>
    </citation>
    <scope>NUCLEOTIDE SEQUENCE</scope>
    <source>
        <strain evidence="11">HKST-UBA02</strain>
    </source>
</reference>
<dbReference type="GO" id="GO:0008270">
    <property type="term" value="F:zinc ion binding"/>
    <property type="evidence" value="ECO:0007669"/>
    <property type="project" value="UniProtKB-UniRule"/>
</dbReference>
<evidence type="ECO:0000256" key="4">
    <source>
        <dbReference type="ARBA" id="ARBA00022741"/>
    </source>
</evidence>
<evidence type="ECO:0000313" key="12">
    <source>
        <dbReference type="Proteomes" id="UP000739538"/>
    </source>
</evidence>
<dbReference type="PANTHER" id="PTHR42914:SF1">
    <property type="entry name" value="7-CYANO-7-DEAZAGUANINE SYNTHASE"/>
    <property type="match status" value="1"/>
</dbReference>
<dbReference type="Proteomes" id="UP000739538">
    <property type="component" value="Unassembled WGS sequence"/>
</dbReference>
<dbReference type="PANTHER" id="PTHR42914">
    <property type="entry name" value="7-CYANO-7-DEAZAGUANINE SYNTHASE"/>
    <property type="match status" value="1"/>
</dbReference>
<keyword evidence="5 10" id="KW-0862">Zinc</keyword>
<dbReference type="SUPFAM" id="SSF52402">
    <property type="entry name" value="Adenine nucleotide alpha hydrolases-like"/>
    <property type="match status" value="1"/>
</dbReference>
<comment type="function">
    <text evidence="10">Catalyzes the ATP-dependent conversion of 7-carboxy-7-deazaguanine (CDG) to 7-cyano-7-deazaguanine (preQ(0)).</text>
</comment>
<protein>
    <recommendedName>
        <fullName evidence="8 10">7-cyano-7-deazaguanine synthase</fullName>
        <ecNumber evidence="8 10">6.3.4.20</ecNumber>
    </recommendedName>
    <alternativeName>
        <fullName evidence="10">7-cyano-7-carbaguanine synthase</fullName>
    </alternativeName>
    <alternativeName>
        <fullName evidence="10">PreQ(0) synthase</fullName>
    </alternativeName>
    <alternativeName>
        <fullName evidence="10">Queuosine biosynthesis protein QueC</fullName>
    </alternativeName>
</protein>
<evidence type="ECO:0000256" key="3">
    <source>
        <dbReference type="ARBA" id="ARBA00022723"/>
    </source>
</evidence>
<evidence type="ECO:0000256" key="5">
    <source>
        <dbReference type="ARBA" id="ARBA00022833"/>
    </source>
</evidence>
<evidence type="ECO:0000256" key="9">
    <source>
        <dbReference type="ARBA" id="ARBA00047890"/>
    </source>
</evidence>
<keyword evidence="2 10" id="KW-0436">Ligase</keyword>
<comment type="caution">
    <text evidence="11">The sequence shown here is derived from an EMBL/GenBank/DDBJ whole genome shotgun (WGS) entry which is preliminary data.</text>
</comment>
<dbReference type="InterPro" id="IPR014729">
    <property type="entry name" value="Rossmann-like_a/b/a_fold"/>
</dbReference>
<accession>A0A956NGQ0</accession>
<proteinExistence type="inferred from homology"/>
<keyword evidence="6 10" id="KW-0067">ATP-binding</keyword>
<reference evidence="11" key="1">
    <citation type="submission" date="2020-04" db="EMBL/GenBank/DDBJ databases">
        <authorList>
            <person name="Zhang T."/>
        </authorList>
    </citation>
    <scope>NUCLEOTIDE SEQUENCE</scope>
    <source>
        <strain evidence="11">HKST-UBA02</strain>
    </source>
</reference>
<comment type="similarity">
    <text evidence="7 10">Belongs to the QueC family.</text>
</comment>
<dbReference type="EMBL" id="JAGQHS010000260">
    <property type="protein sequence ID" value="MCA9759077.1"/>
    <property type="molecule type" value="Genomic_DNA"/>
</dbReference>
<comment type="pathway">
    <text evidence="1 10">Purine metabolism; 7-cyano-7-deazaguanine biosynthesis.</text>
</comment>
<dbReference type="Pfam" id="PF06508">
    <property type="entry name" value="QueC"/>
    <property type="match status" value="1"/>
</dbReference>
<evidence type="ECO:0000256" key="8">
    <source>
        <dbReference type="ARBA" id="ARBA00039149"/>
    </source>
</evidence>
<evidence type="ECO:0000256" key="2">
    <source>
        <dbReference type="ARBA" id="ARBA00022598"/>
    </source>
</evidence>
<dbReference type="Gene3D" id="3.40.50.620">
    <property type="entry name" value="HUPs"/>
    <property type="match status" value="1"/>
</dbReference>
<dbReference type="EC" id="6.3.4.20" evidence="8 10"/>
<gene>
    <name evidence="10 11" type="primary">queC</name>
    <name evidence="11" type="ORF">KDA27_25010</name>
</gene>
<keyword evidence="10" id="KW-0671">Queuosine biosynthesis</keyword>
<keyword evidence="3 10" id="KW-0479">Metal-binding</keyword>
<organism evidence="11 12">
    <name type="scientific">Eiseniibacteriota bacterium</name>
    <dbReference type="NCBI Taxonomy" id="2212470"/>
    <lineage>
        <taxon>Bacteria</taxon>
        <taxon>Candidatus Eiseniibacteriota</taxon>
    </lineage>
</organism>
<keyword evidence="4 10" id="KW-0547">Nucleotide-binding</keyword>
<dbReference type="PIRSF" id="PIRSF006293">
    <property type="entry name" value="ExsB"/>
    <property type="match status" value="1"/>
</dbReference>
<evidence type="ECO:0000256" key="6">
    <source>
        <dbReference type="ARBA" id="ARBA00022840"/>
    </source>
</evidence>
<feature type="binding site" evidence="10">
    <location>
        <position position="198"/>
    </location>
    <ligand>
        <name>Zn(2+)</name>
        <dbReference type="ChEBI" id="CHEBI:29105"/>
    </ligand>
</feature>
<dbReference type="NCBIfam" id="TIGR00364">
    <property type="entry name" value="7-cyano-7-deazaguanine synthase QueC"/>
    <property type="match status" value="1"/>
</dbReference>
<evidence type="ECO:0000313" key="11">
    <source>
        <dbReference type="EMBL" id="MCA9759077.1"/>
    </source>
</evidence>
<dbReference type="InterPro" id="IPR018317">
    <property type="entry name" value="QueC"/>
</dbReference>
<feature type="binding site" evidence="10">
    <location>
        <position position="211"/>
    </location>
    <ligand>
        <name>Zn(2+)</name>
        <dbReference type="ChEBI" id="CHEBI:29105"/>
    </ligand>
</feature>
<evidence type="ECO:0000256" key="1">
    <source>
        <dbReference type="ARBA" id="ARBA00005061"/>
    </source>
</evidence>
<sequence>MGTEGSRKAVALLSGGMDSATTVAIALRDGFEVTALSFSYGQRHSAELAAARAVAKQFGITQHHIVDIDLRAVGGSALTSDLPVPKSRSAEEMSTDVPITYVPARNTVFLSFGLAWAEVLGADDIFIGVNALDYSGYPDCRPEFISAFEHLANLATRTGVEDNGRRIRIRAPLIAMTKAEIVREGMSLGVDYSLTRTCYDPTEDGLSCGRCDACILRLRGFAECGLEDPAPYVPGARPGS</sequence>
<comment type="catalytic activity">
    <reaction evidence="9 10">
        <text>7-carboxy-7-carbaguanine + NH4(+) + 2 ATP = 7-cyano-7-carbaguanine + 2 AMP + 2 diphosphate + 2 H(+)</text>
        <dbReference type="Rhea" id="RHEA:27982"/>
        <dbReference type="ChEBI" id="CHEBI:15378"/>
        <dbReference type="ChEBI" id="CHEBI:28938"/>
        <dbReference type="ChEBI" id="CHEBI:30616"/>
        <dbReference type="ChEBI" id="CHEBI:33019"/>
        <dbReference type="ChEBI" id="CHEBI:45075"/>
        <dbReference type="ChEBI" id="CHEBI:61036"/>
        <dbReference type="ChEBI" id="CHEBI:456215"/>
        <dbReference type="EC" id="6.3.4.20"/>
    </reaction>
</comment>
<dbReference type="AlphaFoldDB" id="A0A956NGQ0"/>
<dbReference type="GO" id="GO:0016879">
    <property type="term" value="F:ligase activity, forming carbon-nitrogen bonds"/>
    <property type="evidence" value="ECO:0007669"/>
    <property type="project" value="UniProtKB-UniRule"/>
</dbReference>
<evidence type="ECO:0000256" key="7">
    <source>
        <dbReference type="ARBA" id="ARBA00037993"/>
    </source>
</evidence>
<comment type="cofactor">
    <cofactor evidence="10">
        <name>Zn(2+)</name>
        <dbReference type="ChEBI" id="CHEBI:29105"/>
    </cofactor>
    <text evidence="10">Binds 1 zinc ion per subunit.</text>
</comment>
<feature type="binding site" evidence="10">
    <location>
        <position position="214"/>
    </location>
    <ligand>
        <name>Zn(2+)</name>
        <dbReference type="ChEBI" id="CHEBI:29105"/>
    </ligand>
</feature>
<dbReference type="CDD" id="cd01995">
    <property type="entry name" value="QueC-like"/>
    <property type="match status" value="1"/>
</dbReference>
<dbReference type="GO" id="GO:0008616">
    <property type="term" value="P:tRNA queuosine(34) biosynthetic process"/>
    <property type="evidence" value="ECO:0007669"/>
    <property type="project" value="UniProtKB-UniRule"/>
</dbReference>
<name>A0A956NGQ0_UNCEI</name>
<feature type="binding site" evidence="10">
    <location>
        <begin position="13"/>
        <end position="23"/>
    </location>
    <ligand>
        <name>ATP</name>
        <dbReference type="ChEBI" id="CHEBI:30616"/>
    </ligand>
</feature>
<dbReference type="GO" id="GO:0005524">
    <property type="term" value="F:ATP binding"/>
    <property type="evidence" value="ECO:0007669"/>
    <property type="project" value="UniProtKB-UniRule"/>
</dbReference>
<evidence type="ECO:0000256" key="10">
    <source>
        <dbReference type="HAMAP-Rule" id="MF_01633"/>
    </source>
</evidence>
<dbReference type="HAMAP" id="MF_01633">
    <property type="entry name" value="QueC"/>
    <property type="match status" value="1"/>
</dbReference>
<feature type="binding site" evidence="10">
    <location>
        <position position="208"/>
    </location>
    <ligand>
        <name>Zn(2+)</name>
        <dbReference type="ChEBI" id="CHEBI:29105"/>
    </ligand>
</feature>